<evidence type="ECO:0000313" key="2">
    <source>
        <dbReference type="EMBL" id="TFK55755.1"/>
    </source>
</evidence>
<sequence>MYHRFMIVSEEPGTILQTQGIPLDPSVEDNPVPGPSRHRSSSHGHGAFSSNPTRFNQLNFQSYDGQNTRRASFRHVSFSAPSTGSFQLESIPTVSSFSPLSFNTEGIAGSASRNNYGS</sequence>
<name>A0A5C3NFL4_9AGAM</name>
<dbReference type="Proteomes" id="UP000305948">
    <property type="component" value="Unassembled WGS sequence"/>
</dbReference>
<feature type="compositionally biased region" description="Polar residues" evidence="1">
    <location>
        <begin position="48"/>
        <end position="59"/>
    </location>
</feature>
<gene>
    <name evidence="2" type="ORF">OE88DRAFT_1652209</name>
</gene>
<accession>A0A5C3NFL4</accession>
<dbReference type="EMBL" id="ML213504">
    <property type="protein sequence ID" value="TFK55755.1"/>
    <property type="molecule type" value="Genomic_DNA"/>
</dbReference>
<feature type="region of interest" description="Disordered" evidence="1">
    <location>
        <begin position="17"/>
        <end position="59"/>
    </location>
</feature>
<keyword evidence="3" id="KW-1185">Reference proteome</keyword>
<protein>
    <submittedName>
        <fullName evidence="2">Uncharacterized protein</fullName>
    </submittedName>
</protein>
<dbReference type="AlphaFoldDB" id="A0A5C3NFL4"/>
<organism evidence="2 3">
    <name type="scientific">Heliocybe sulcata</name>
    <dbReference type="NCBI Taxonomy" id="5364"/>
    <lineage>
        <taxon>Eukaryota</taxon>
        <taxon>Fungi</taxon>
        <taxon>Dikarya</taxon>
        <taxon>Basidiomycota</taxon>
        <taxon>Agaricomycotina</taxon>
        <taxon>Agaricomycetes</taxon>
        <taxon>Gloeophyllales</taxon>
        <taxon>Gloeophyllaceae</taxon>
        <taxon>Heliocybe</taxon>
    </lineage>
</organism>
<proteinExistence type="predicted"/>
<reference evidence="2 3" key="1">
    <citation type="journal article" date="2019" name="Nat. Ecol. Evol.">
        <title>Megaphylogeny resolves global patterns of mushroom evolution.</title>
        <authorList>
            <person name="Varga T."/>
            <person name="Krizsan K."/>
            <person name="Foldi C."/>
            <person name="Dima B."/>
            <person name="Sanchez-Garcia M."/>
            <person name="Sanchez-Ramirez S."/>
            <person name="Szollosi G.J."/>
            <person name="Szarkandi J.G."/>
            <person name="Papp V."/>
            <person name="Albert L."/>
            <person name="Andreopoulos W."/>
            <person name="Angelini C."/>
            <person name="Antonin V."/>
            <person name="Barry K.W."/>
            <person name="Bougher N.L."/>
            <person name="Buchanan P."/>
            <person name="Buyck B."/>
            <person name="Bense V."/>
            <person name="Catcheside P."/>
            <person name="Chovatia M."/>
            <person name="Cooper J."/>
            <person name="Damon W."/>
            <person name="Desjardin D."/>
            <person name="Finy P."/>
            <person name="Geml J."/>
            <person name="Haridas S."/>
            <person name="Hughes K."/>
            <person name="Justo A."/>
            <person name="Karasinski D."/>
            <person name="Kautmanova I."/>
            <person name="Kiss B."/>
            <person name="Kocsube S."/>
            <person name="Kotiranta H."/>
            <person name="LaButti K.M."/>
            <person name="Lechner B.E."/>
            <person name="Liimatainen K."/>
            <person name="Lipzen A."/>
            <person name="Lukacs Z."/>
            <person name="Mihaltcheva S."/>
            <person name="Morgado L.N."/>
            <person name="Niskanen T."/>
            <person name="Noordeloos M.E."/>
            <person name="Ohm R.A."/>
            <person name="Ortiz-Santana B."/>
            <person name="Ovrebo C."/>
            <person name="Racz N."/>
            <person name="Riley R."/>
            <person name="Savchenko A."/>
            <person name="Shiryaev A."/>
            <person name="Soop K."/>
            <person name="Spirin V."/>
            <person name="Szebenyi C."/>
            <person name="Tomsovsky M."/>
            <person name="Tulloss R.E."/>
            <person name="Uehling J."/>
            <person name="Grigoriev I.V."/>
            <person name="Vagvolgyi C."/>
            <person name="Papp T."/>
            <person name="Martin F.M."/>
            <person name="Miettinen O."/>
            <person name="Hibbett D.S."/>
            <person name="Nagy L.G."/>
        </authorList>
    </citation>
    <scope>NUCLEOTIDE SEQUENCE [LARGE SCALE GENOMIC DNA]</scope>
    <source>
        <strain evidence="2 3">OMC1185</strain>
    </source>
</reference>
<evidence type="ECO:0000313" key="3">
    <source>
        <dbReference type="Proteomes" id="UP000305948"/>
    </source>
</evidence>
<evidence type="ECO:0000256" key="1">
    <source>
        <dbReference type="SAM" id="MobiDB-lite"/>
    </source>
</evidence>